<feature type="domain" description="Flagellar motor switch protein FliN-like C-terminal" evidence="3">
    <location>
        <begin position="207"/>
        <end position="276"/>
    </location>
</feature>
<evidence type="ECO:0000313" key="4">
    <source>
        <dbReference type="EMBL" id="MCO6046029.1"/>
    </source>
</evidence>
<comment type="caution">
    <text evidence="4">The sequence shown here is derived from an EMBL/GenBank/DDBJ whole genome shotgun (WGS) entry which is preliminary data.</text>
</comment>
<dbReference type="GO" id="GO:0050918">
    <property type="term" value="P:positive chemotaxis"/>
    <property type="evidence" value="ECO:0007669"/>
    <property type="project" value="TreeGrafter"/>
</dbReference>
<protein>
    <submittedName>
        <fullName evidence="4">FliM/FliN family flagellar motor C-terminal domain-containing protein</fullName>
    </submittedName>
</protein>
<dbReference type="GO" id="GO:0071978">
    <property type="term" value="P:bacterial-type flagellum-dependent swarming motility"/>
    <property type="evidence" value="ECO:0007669"/>
    <property type="project" value="TreeGrafter"/>
</dbReference>
<gene>
    <name evidence="4" type="ORF">NG895_19185</name>
</gene>
<dbReference type="Proteomes" id="UP001155241">
    <property type="component" value="Unassembled WGS sequence"/>
</dbReference>
<sequence>MSELTPELVAQMQPVCEENAEEIAAALTRGIDAEVTVTLGEQDTYDRESPPEGFAGPGLLMMMQFGDVAMAAALPETSGLTRGWMHEPDITGEGMLNTLAQELSMLVVPETMMAGKFGASWVDDLSKSLVDGEVDDEATLYPLVLTEAGGTPVHLSMIWPCSQPEKLLPKPKPKAPAPEPKKEEATAPPPPPKRPGSMEELPPYARHLLKISVPVSVQLVTKKMSVQELLELAPGAMISFEKACDDALELTVRDNVIARGTTVKVGERFGLEIEEMTMPVEHFWTVRKSG</sequence>
<dbReference type="InterPro" id="IPR036429">
    <property type="entry name" value="SpoA-like_sf"/>
</dbReference>
<comment type="similarity">
    <text evidence="1">Belongs to the FliN/MopA/SpaO family.</text>
</comment>
<keyword evidence="4" id="KW-0966">Cell projection</keyword>
<evidence type="ECO:0000256" key="2">
    <source>
        <dbReference type="SAM" id="MobiDB-lite"/>
    </source>
</evidence>
<feature type="region of interest" description="Disordered" evidence="2">
    <location>
        <begin position="166"/>
        <end position="200"/>
    </location>
</feature>
<keyword evidence="4" id="KW-0969">Cilium</keyword>
<evidence type="ECO:0000259" key="3">
    <source>
        <dbReference type="Pfam" id="PF01052"/>
    </source>
</evidence>
<dbReference type="InterPro" id="IPR001543">
    <property type="entry name" value="FliN-like_C"/>
</dbReference>
<reference evidence="4" key="1">
    <citation type="submission" date="2022-06" db="EMBL/GenBank/DDBJ databases">
        <title>Aeoliella straminimaris, a novel planctomycete from sediments.</title>
        <authorList>
            <person name="Vitorino I.R."/>
            <person name="Lage O.M."/>
        </authorList>
    </citation>
    <scope>NUCLEOTIDE SEQUENCE</scope>
    <source>
        <strain evidence="4">ICT_H6.2</strain>
    </source>
</reference>
<dbReference type="RefSeq" id="WP_252854145.1">
    <property type="nucleotide sequence ID" value="NZ_JAMXLR010000065.1"/>
</dbReference>
<dbReference type="AlphaFoldDB" id="A0A9X2FCG3"/>
<proteinExistence type="inferred from homology"/>
<dbReference type="GO" id="GO:0009425">
    <property type="term" value="C:bacterial-type flagellum basal body"/>
    <property type="evidence" value="ECO:0007669"/>
    <property type="project" value="InterPro"/>
</dbReference>
<dbReference type="SUPFAM" id="SSF101801">
    <property type="entry name" value="Surface presentation of antigens (SPOA)"/>
    <property type="match status" value="1"/>
</dbReference>
<dbReference type="EMBL" id="JAMXLR010000065">
    <property type="protein sequence ID" value="MCO6046029.1"/>
    <property type="molecule type" value="Genomic_DNA"/>
</dbReference>
<name>A0A9X2FCG3_9BACT</name>
<evidence type="ECO:0000313" key="5">
    <source>
        <dbReference type="Proteomes" id="UP001155241"/>
    </source>
</evidence>
<dbReference type="PANTHER" id="PTHR30034">
    <property type="entry name" value="FLAGELLAR MOTOR SWITCH PROTEIN FLIM"/>
    <property type="match status" value="1"/>
</dbReference>
<dbReference type="Pfam" id="PF01052">
    <property type="entry name" value="FliMN_C"/>
    <property type="match status" value="1"/>
</dbReference>
<organism evidence="4 5">
    <name type="scientific">Aeoliella straminimaris</name>
    <dbReference type="NCBI Taxonomy" id="2954799"/>
    <lineage>
        <taxon>Bacteria</taxon>
        <taxon>Pseudomonadati</taxon>
        <taxon>Planctomycetota</taxon>
        <taxon>Planctomycetia</taxon>
        <taxon>Pirellulales</taxon>
        <taxon>Lacipirellulaceae</taxon>
        <taxon>Aeoliella</taxon>
    </lineage>
</organism>
<dbReference type="Gene3D" id="2.30.330.10">
    <property type="entry name" value="SpoA-like"/>
    <property type="match status" value="1"/>
</dbReference>
<accession>A0A9X2FCG3</accession>
<evidence type="ECO:0000256" key="1">
    <source>
        <dbReference type="ARBA" id="ARBA00009226"/>
    </source>
</evidence>
<dbReference type="GO" id="GO:0003774">
    <property type="term" value="F:cytoskeletal motor activity"/>
    <property type="evidence" value="ECO:0007669"/>
    <property type="project" value="InterPro"/>
</dbReference>
<keyword evidence="4" id="KW-0282">Flagellum</keyword>
<keyword evidence="5" id="KW-1185">Reference proteome</keyword>
<dbReference type="PRINTS" id="PR00956">
    <property type="entry name" value="FLGMOTORFLIN"/>
</dbReference>
<dbReference type="PANTHER" id="PTHR30034:SF6">
    <property type="entry name" value="YOP PROTEINS TRANSLOCATION PROTEIN Q"/>
    <property type="match status" value="1"/>
</dbReference>
<dbReference type="InterPro" id="IPR001172">
    <property type="entry name" value="FliN_T3SS_HrcQb"/>
</dbReference>